<comment type="caution">
    <text evidence="1">The sequence shown here is derived from an EMBL/GenBank/DDBJ whole genome shotgun (WGS) entry which is preliminary data.</text>
</comment>
<protein>
    <submittedName>
        <fullName evidence="1">Uncharacterized protein</fullName>
    </submittedName>
</protein>
<accession>A0AAD4TX12</accession>
<proteinExistence type="predicted"/>
<name>A0AAD4TX12_OVIAM</name>
<evidence type="ECO:0000313" key="1">
    <source>
        <dbReference type="EMBL" id="KAI4533954.1"/>
    </source>
</evidence>
<evidence type="ECO:0000313" key="2">
    <source>
        <dbReference type="Proteomes" id="UP001214576"/>
    </source>
</evidence>
<dbReference type="EMBL" id="JAKZEL010000020">
    <property type="protein sequence ID" value="KAI4533954.1"/>
    <property type="molecule type" value="Genomic_DNA"/>
</dbReference>
<reference evidence="1" key="1">
    <citation type="submission" date="2022-03" db="EMBL/GenBank/DDBJ databases">
        <title>Genomic analyses of argali, domestic sheep and their hybrids provide insights into chromosomal evolution, heterosis and genetic basis of agronomic traits.</title>
        <authorList>
            <person name="Li M."/>
        </authorList>
    </citation>
    <scope>NUCLEOTIDE SEQUENCE</scope>
    <source>
        <strain evidence="1">CAU-MHL-2022a</strain>
        <tissue evidence="1">Skin</tissue>
    </source>
</reference>
<gene>
    <name evidence="1" type="ORF">MG293_016973</name>
</gene>
<sequence>MTEPGCLDVWINPGPPFACPLALGLNSRDLPREDCSLGMLSQVEDSLPCLLQPCLQSVCDGPFPVQRSPLHRTRLEAVTGLPWAPGPPVSTCLGRWENQAPLEGKRCVGSAPFPEASVLATPGSLVLPTWCRVYPVVLPTLSGRGAVEIVPLTAWKPTSASPSDF</sequence>
<dbReference type="AlphaFoldDB" id="A0AAD4TX12"/>
<dbReference type="Proteomes" id="UP001214576">
    <property type="component" value="Unassembled WGS sequence"/>
</dbReference>
<organism evidence="1 2">
    <name type="scientific">Ovis ammon polii</name>
    <dbReference type="NCBI Taxonomy" id="230172"/>
    <lineage>
        <taxon>Eukaryota</taxon>
        <taxon>Metazoa</taxon>
        <taxon>Chordata</taxon>
        <taxon>Craniata</taxon>
        <taxon>Vertebrata</taxon>
        <taxon>Euteleostomi</taxon>
        <taxon>Mammalia</taxon>
        <taxon>Eutheria</taxon>
        <taxon>Laurasiatheria</taxon>
        <taxon>Artiodactyla</taxon>
        <taxon>Ruminantia</taxon>
        <taxon>Pecora</taxon>
        <taxon>Bovidae</taxon>
        <taxon>Caprinae</taxon>
        <taxon>Ovis</taxon>
    </lineage>
</organism>
<keyword evidence="2" id="KW-1185">Reference proteome</keyword>